<evidence type="ECO:0000313" key="2">
    <source>
        <dbReference type="Proteomes" id="UP000037035"/>
    </source>
</evidence>
<accession>A0A0L6VAK2</accession>
<dbReference type="Proteomes" id="UP000037035">
    <property type="component" value="Unassembled WGS sequence"/>
</dbReference>
<reference evidence="1 2" key="1">
    <citation type="submission" date="2015-08" db="EMBL/GenBank/DDBJ databases">
        <title>Next Generation Sequencing and Analysis of the Genome of Puccinia sorghi L Schw, the Causal Agent of Maize Common Rust.</title>
        <authorList>
            <person name="Rochi L."/>
            <person name="Burguener G."/>
            <person name="Darino M."/>
            <person name="Turjanski A."/>
            <person name="Kreff E."/>
            <person name="Dieguez M.J."/>
            <person name="Sacco F."/>
        </authorList>
    </citation>
    <scope>NUCLEOTIDE SEQUENCE [LARGE SCALE GENOMIC DNA]</scope>
    <source>
        <strain evidence="1 2">RO10H11247</strain>
    </source>
</reference>
<comment type="caution">
    <text evidence="1">The sequence shown here is derived from an EMBL/GenBank/DDBJ whole genome shotgun (WGS) entry which is preliminary data.</text>
</comment>
<proteinExistence type="predicted"/>
<organism evidence="1 2">
    <name type="scientific">Puccinia sorghi</name>
    <dbReference type="NCBI Taxonomy" id="27349"/>
    <lineage>
        <taxon>Eukaryota</taxon>
        <taxon>Fungi</taxon>
        <taxon>Dikarya</taxon>
        <taxon>Basidiomycota</taxon>
        <taxon>Pucciniomycotina</taxon>
        <taxon>Pucciniomycetes</taxon>
        <taxon>Pucciniales</taxon>
        <taxon>Pucciniaceae</taxon>
        <taxon>Puccinia</taxon>
    </lineage>
</organism>
<name>A0A0L6VAK2_9BASI</name>
<dbReference type="EMBL" id="LAVV01006932">
    <property type="protein sequence ID" value="KNZ57739.1"/>
    <property type="molecule type" value="Genomic_DNA"/>
</dbReference>
<dbReference type="AlphaFoldDB" id="A0A0L6VAK2"/>
<evidence type="ECO:0000313" key="1">
    <source>
        <dbReference type="EMBL" id="KNZ57739.1"/>
    </source>
</evidence>
<sequence length="146" mass="16540">MQNTPAKLPSKLHLFAYGDVLEQSLCIKAWLNHSWKKLGVTPEALMDFSACQLQTIKDKKPDTIISKTTDTDPMDKLYSILHKTTIDSIPILTEEDFLIWCSIVVNLLELLKIKTTLLSEDTKLTPSEELILCTLMSLIVPIRNII</sequence>
<gene>
    <name evidence="1" type="ORF">VP01_2085g2</name>
</gene>
<dbReference type="VEuPathDB" id="FungiDB:VP01_2085g2"/>
<protein>
    <submittedName>
        <fullName evidence="1">Uncharacterized protein</fullName>
    </submittedName>
</protein>
<keyword evidence="2" id="KW-1185">Reference proteome</keyword>